<dbReference type="InterPro" id="IPR036429">
    <property type="entry name" value="SpoA-like_sf"/>
</dbReference>
<protein>
    <recommendedName>
        <fullName evidence="2">Flagellar motor switch protein FliN-like C-terminal domain-containing protein</fullName>
    </recommendedName>
</protein>
<dbReference type="EMBL" id="PEIB01000024">
    <property type="protein sequence ID" value="RXJ72264.1"/>
    <property type="molecule type" value="Genomic_DNA"/>
</dbReference>
<feature type="domain" description="Flagellar motor switch protein FliN-like C-terminal" evidence="2">
    <location>
        <begin position="338"/>
        <end position="405"/>
    </location>
</feature>
<comment type="caution">
    <text evidence="3">The sequence shown here is derived from an EMBL/GenBank/DDBJ whole genome shotgun (WGS) entry which is preliminary data.</text>
</comment>
<name>A0A4Q0YQF7_9GAMM</name>
<dbReference type="AlphaFoldDB" id="A0A4Q0YQF7"/>
<dbReference type="Pfam" id="PF01052">
    <property type="entry name" value="FliMN_C"/>
    <property type="match status" value="1"/>
</dbReference>
<feature type="region of interest" description="Disordered" evidence="1">
    <location>
        <begin position="254"/>
        <end position="322"/>
    </location>
</feature>
<dbReference type="Gene3D" id="2.30.330.10">
    <property type="entry name" value="SpoA-like"/>
    <property type="match status" value="1"/>
</dbReference>
<gene>
    <name evidence="3" type="ORF">CS022_17110</name>
</gene>
<reference evidence="3 4" key="1">
    <citation type="submission" date="2017-10" db="EMBL/GenBank/DDBJ databases">
        <title>Nyctiphanis sp. nov., isolated from the stomach of the euphausiid Nyctiphanes simplex (Hansen, 1911) in the Gulf of California.</title>
        <authorList>
            <person name="Gomez-Gil B."/>
            <person name="Aguilar-Mendez M."/>
            <person name="Lopez-Cortes A."/>
            <person name="Gomez-Gutierrez J."/>
            <person name="Roque A."/>
            <person name="Lang E."/>
            <person name="Gonzalez-Castillo A."/>
        </authorList>
    </citation>
    <scope>NUCLEOTIDE SEQUENCE [LARGE SCALE GENOMIC DNA]</scope>
    <source>
        <strain evidence="3 4">CAIM 600</strain>
    </source>
</reference>
<sequence>MVSEPITFRKMSTLEFDCLNKIANAAIIPVDFSDQNGALVLSTLTDSSDQKNWVWFNSKLGKLAIDQPELLFRVLSLLPVALPKALLSNGDSETKMDANAVLNAQFELKNALKYLVQGCGSLFEHLCPIKAFDTQCQLLQLDVIRGDKSAKFNLLLPYETLRRWLDVFAPMPRAFRGTLDITLPVILGELSLANATLKTLSAGDLIIPNTPLFNADGTGVFCVGSQQWSVASFSENHKTGYKLLNYQNVAEGITMSDDNQHDPNETEAGPPAFHQNDDTFGASTSPEFSPSFDANGDGFQGMPGTMTPEMADNSMQPNGPEDNFVSMASADAAEPGLGSIMLELTIRHGHVNVPLNKLSQLVPGDVLLSEDAHPGEAALYYKERPIAKGELVEVNQRLALKITHVDFE</sequence>
<evidence type="ECO:0000313" key="4">
    <source>
        <dbReference type="Proteomes" id="UP000290287"/>
    </source>
</evidence>
<proteinExistence type="predicted"/>
<dbReference type="SUPFAM" id="SSF101801">
    <property type="entry name" value="Surface presentation of antigens (SPOA)"/>
    <property type="match status" value="1"/>
</dbReference>
<keyword evidence="4" id="KW-1185">Reference proteome</keyword>
<accession>A0A4Q0YQF7</accession>
<evidence type="ECO:0000313" key="3">
    <source>
        <dbReference type="EMBL" id="RXJ72264.1"/>
    </source>
</evidence>
<dbReference type="Proteomes" id="UP000290287">
    <property type="component" value="Unassembled WGS sequence"/>
</dbReference>
<evidence type="ECO:0000259" key="2">
    <source>
        <dbReference type="Pfam" id="PF01052"/>
    </source>
</evidence>
<evidence type="ECO:0000256" key="1">
    <source>
        <dbReference type="SAM" id="MobiDB-lite"/>
    </source>
</evidence>
<organism evidence="3 4">
    <name type="scientific">Veronia nyctiphanis</name>
    <dbReference type="NCBI Taxonomy" id="1278244"/>
    <lineage>
        <taxon>Bacteria</taxon>
        <taxon>Pseudomonadati</taxon>
        <taxon>Pseudomonadota</taxon>
        <taxon>Gammaproteobacteria</taxon>
        <taxon>Vibrionales</taxon>
        <taxon>Vibrionaceae</taxon>
        <taxon>Veronia</taxon>
    </lineage>
</organism>
<dbReference type="InterPro" id="IPR001543">
    <property type="entry name" value="FliN-like_C"/>
</dbReference>